<keyword evidence="3" id="KW-1185">Reference proteome</keyword>
<protein>
    <submittedName>
        <fullName evidence="2">Uncharacterized protein</fullName>
    </submittedName>
</protein>
<dbReference type="EMBL" id="JFAX01000017">
    <property type="protein sequence ID" value="EXI65996.1"/>
    <property type="molecule type" value="Genomic_DNA"/>
</dbReference>
<evidence type="ECO:0000313" key="3">
    <source>
        <dbReference type="Proteomes" id="UP000020218"/>
    </source>
</evidence>
<reference evidence="2" key="1">
    <citation type="submission" date="2014-02" db="EMBL/GenBank/DDBJ databases">
        <title>Expanding our view of genomic diversity in Candidatus Accumulibacter clades.</title>
        <authorList>
            <person name="Skennerton C.T."/>
            <person name="Barr J.J."/>
            <person name="Slater F.R."/>
            <person name="Bond P.L."/>
            <person name="Tyson G.W."/>
        </authorList>
    </citation>
    <scope>NUCLEOTIDE SEQUENCE [LARGE SCALE GENOMIC DNA]</scope>
</reference>
<dbReference type="AlphaFoldDB" id="A0A011MTY7"/>
<accession>A0A011MTY7</accession>
<organism evidence="2 3">
    <name type="scientific">Candidatus Accumulibacter adjunctus</name>
    <dbReference type="NCBI Taxonomy" id="1454001"/>
    <lineage>
        <taxon>Bacteria</taxon>
        <taxon>Pseudomonadati</taxon>
        <taxon>Pseudomonadota</taxon>
        <taxon>Betaproteobacteria</taxon>
        <taxon>Candidatus Accumulibacter</taxon>
    </lineage>
</organism>
<name>A0A011MTY7_9PROT</name>
<keyword evidence="1" id="KW-0812">Transmembrane</keyword>
<dbReference type="Proteomes" id="UP000020218">
    <property type="component" value="Unassembled WGS sequence"/>
</dbReference>
<keyword evidence="1" id="KW-1133">Transmembrane helix</keyword>
<feature type="transmembrane region" description="Helical" evidence="1">
    <location>
        <begin position="20"/>
        <end position="38"/>
    </location>
</feature>
<evidence type="ECO:0000256" key="1">
    <source>
        <dbReference type="SAM" id="Phobius"/>
    </source>
</evidence>
<dbReference type="PATRIC" id="fig|1454001.3.peg.2791"/>
<gene>
    <name evidence="2" type="ORF">AW08_02735</name>
</gene>
<keyword evidence="1" id="KW-0472">Membrane</keyword>
<proteinExistence type="predicted"/>
<sequence length="55" mass="5921">MLSFQLQGSEWLTGGSFGMEASVVALLVCGTAGVLMMAKAVQRGLIVLPPWKRRQ</sequence>
<evidence type="ECO:0000313" key="2">
    <source>
        <dbReference type="EMBL" id="EXI65996.1"/>
    </source>
</evidence>
<comment type="caution">
    <text evidence="2">The sequence shown here is derived from an EMBL/GenBank/DDBJ whole genome shotgun (WGS) entry which is preliminary data.</text>
</comment>